<dbReference type="CDD" id="cd03809">
    <property type="entry name" value="GT4_MtfB-like"/>
    <property type="match status" value="1"/>
</dbReference>
<sequence>MRVGLDGTPLIGELTGIGWYTYWLAAALAKQPGVDQVRLLPFSWHAAAAAVPPSPRIGLVRRPLPARPLWWCWRHTGLPPLDALLRADVFHGTNFVAPPSWRVPVVVTVHDLWFVRHPEDVSAAQRALAQALPSLLRRAGAVITVSEHSRGELLDWLPELEGRTTTVALAPRPRTAAAAVPAGLPDAGAPFLLMLGSVNARKNLPGALKALREVRRRTGSGRLVIAGHVDRTIDLDGRLRAHGLSSADVIGLGYVRDGEARWLLENARLLLSSSAHEGFGMPIVEAMAAGLPVVAVAGGAVPEVAGDAAVLVGSAAELGEAASRLLLDEEARAELARRGRIRARRFSWEATAAATLAVYATLG</sequence>
<keyword evidence="6" id="KW-1185">Reference proteome</keyword>
<evidence type="ECO:0000256" key="1">
    <source>
        <dbReference type="ARBA" id="ARBA00022676"/>
    </source>
</evidence>
<evidence type="ECO:0000313" key="6">
    <source>
        <dbReference type="Proteomes" id="UP000820669"/>
    </source>
</evidence>
<dbReference type="Pfam" id="PF00534">
    <property type="entry name" value="Glycos_transf_1"/>
    <property type="match status" value="1"/>
</dbReference>
<comment type="caution">
    <text evidence="5">The sequence shown here is derived from an EMBL/GenBank/DDBJ whole genome shotgun (WGS) entry which is preliminary data.</text>
</comment>
<proteinExistence type="predicted"/>
<protein>
    <submittedName>
        <fullName evidence="5">Glycosyltransferase family 4 protein</fullName>
    </submittedName>
</protein>
<feature type="domain" description="Glycosyltransferase subfamily 4-like N-terminal" evidence="4">
    <location>
        <begin position="16"/>
        <end position="157"/>
    </location>
</feature>
<gene>
    <name evidence="5" type="ORF">HF526_08785</name>
</gene>
<evidence type="ECO:0000259" key="3">
    <source>
        <dbReference type="Pfam" id="PF00534"/>
    </source>
</evidence>
<keyword evidence="2" id="KW-0808">Transferase</keyword>
<dbReference type="EMBL" id="JAAXLA010000012">
    <property type="protein sequence ID" value="NMH97403.1"/>
    <property type="molecule type" value="Genomic_DNA"/>
</dbReference>
<feature type="domain" description="Glycosyl transferase family 1" evidence="3">
    <location>
        <begin position="187"/>
        <end position="340"/>
    </location>
</feature>
<evidence type="ECO:0000313" key="5">
    <source>
        <dbReference type="EMBL" id="NMH97403.1"/>
    </source>
</evidence>
<keyword evidence="1" id="KW-0328">Glycosyltransferase</keyword>
<accession>A0ABX1S763</accession>
<dbReference type="Proteomes" id="UP000820669">
    <property type="component" value="Unassembled WGS sequence"/>
</dbReference>
<evidence type="ECO:0000259" key="4">
    <source>
        <dbReference type="Pfam" id="PF13439"/>
    </source>
</evidence>
<dbReference type="SUPFAM" id="SSF53756">
    <property type="entry name" value="UDP-Glycosyltransferase/glycogen phosphorylase"/>
    <property type="match status" value="1"/>
</dbReference>
<dbReference type="Gene3D" id="3.40.50.2000">
    <property type="entry name" value="Glycogen Phosphorylase B"/>
    <property type="match status" value="2"/>
</dbReference>
<dbReference type="PANTHER" id="PTHR46401">
    <property type="entry name" value="GLYCOSYLTRANSFERASE WBBK-RELATED"/>
    <property type="match status" value="1"/>
</dbReference>
<dbReference type="InterPro" id="IPR028098">
    <property type="entry name" value="Glyco_trans_4-like_N"/>
</dbReference>
<reference evidence="5 6" key="1">
    <citation type="submission" date="2020-04" db="EMBL/GenBank/DDBJ databases">
        <authorList>
            <person name="Klaysubun C."/>
            <person name="Duangmal K."/>
            <person name="Lipun K."/>
        </authorList>
    </citation>
    <scope>NUCLEOTIDE SEQUENCE [LARGE SCALE GENOMIC DNA]</scope>
    <source>
        <strain evidence="5 6">K10HN5</strain>
    </source>
</reference>
<dbReference type="PANTHER" id="PTHR46401:SF2">
    <property type="entry name" value="GLYCOSYLTRANSFERASE WBBK-RELATED"/>
    <property type="match status" value="1"/>
</dbReference>
<name>A0ABX1S763_9PSEU</name>
<dbReference type="Pfam" id="PF13439">
    <property type="entry name" value="Glyco_transf_4"/>
    <property type="match status" value="1"/>
</dbReference>
<organism evidence="5 6">
    <name type="scientific">Pseudonocardia acidicola</name>
    <dbReference type="NCBI Taxonomy" id="2724939"/>
    <lineage>
        <taxon>Bacteria</taxon>
        <taxon>Bacillati</taxon>
        <taxon>Actinomycetota</taxon>
        <taxon>Actinomycetes</taxon>
        <taxon>Pseudonocardiales</taxon>
        <taxon>Pseudonocardiaceae</taxon>
        <taxon>Pseudonocardia</taxon>
    </lineage>
</organism>
<dbReference type="RefSeq" id="WP_169380855.1">
    <property type="nucleotide sequence ID" value="NZ_JAAXLA010000012.1"/>
</dbReference>
<evidence type="ECO:0000256" key="2">
    <source>
        <dbReference type="ARBA" id="ARBA00022679"/>
    </source>
</evidence>
<dbReference type="InterPro" id="IPR001296">
    <property type="entry name" value="Glyco_trans_1"/>
</dbReference>